<dbReference type="Proteomes" id="UP000053392">
    <property type="component" value="Unassembled WGS sequence"/>
</dbReference>
<reference evidence="1 2" key="1">
    <citation type="submission" date="2015-01" db="EMBL/GenBank/DDBJ databases">
        <title>The Genome Sequence of Cryptococcus gattii Ram5.</title>
        <authorList>
            <consortium name="The Broad Institute Genomics Platform"/>
            <person name="Cuomo C."/>
            <person name="Litvintseva A."/>
            <person name="Chen Y."/>
            <person name="Heitman J."/>
            <person name="Sun S."/>
            <person name="Springer D."/>
            <person name="Dromer F."/>
            <person name="Young S."/>
            <person name="Zeng Q."/>
            <person name="Gargeya S."/>
            <person name="Abouelleil A."/>
            <person name="Alvarado L."/>
            <person name="Chapman S.B."/>
            <person name="Gainer-Dewar J."/>
            <person name="Goldberg J."/>
            <person name="Griggs A."/>
            <person name="Gujja S."/>
            <person name="Hansen M."/>
            <person name="Howarth C."/>
            <person name="Imamovic A."/>
            <person name="Larimer J."/>
            <person name="Murphy C."/>
            <person name="Naylor J."/>
            <person name="Pearson M."/>
            <person name="Priest M."/>
            <person name="Roberts A."/>
            <person name="Saif S."/>
            <person name="Shea T."/>
            <person name="Sykes S."/>
            <person name="Wortman J."/>
            <person name="Nusbaum C."/>
            <person name="Birren B."/>
        </authorList>
    </citation>
    <scope>NUCLEOTIDE SEQUENCE [LARGE SCALE GENOMIC DNA]</scope>
    <source>
        <strain evidence="1 2">Ram5</strain>
    </source>
</reference>
<protein>
    <recommendedName>
        <fullName evidence="3">CHAT domain-containing protein</fullName>
    </recommendedName>
</protein>
<name>A0A0D0TQR1_9TREE</name>
<evidence type="ECO:0008006" key="3">
    <source>
        <dbReference type="Google" id="ProtNLM"/>
    </source>
</evidence>
<proteinExistence type="predicted"/>
<dbReference type="OrthoDB" id="10337757at2759"/>
<accession>A0A0D0TQR1</accession>
<dbReference type="AlphaFoldDB" id="A0A0D0TQR1"/>
<keyword evidence="2" id="KW-1185">Reference proteome</keyword>
<evidence type="ECO:0000313" key="1">
    <source>
        <dbReference type="EMBL" id="KIR37783.1"/>
    </source>
</evidence>
<organism evidence="1 2">
    <name type="scientific">Cryptococcus deuterogattii Ram5</name>
    <dbReference type="NCBI Taxonomy" id="1296110"/>
    <lineage>
        <taxon>Eukaryota</taxon>
        <taxon>Fungi</taxon>
        <taxon>Dikarya</taxon>
        <taxon>Basidiomycota</taxon>
        <taxon>Agaricomycotina</taxon>
        <taxon>Tremellomycetes</taxon>
        <taxon>Tremellales</taxon>
        <taxon>Cryptococcaceae</taxon>
        <taxon>Cryptococcus</taxon>
        <taxon>Cryptococcus gattii species complex</taxon>
    </lineage>
</organism>
<sequence>MLKIHDGEWRDALVLAIGASPLYLSPLGVAKEFAEAQDAVQHAAHANLMWQTNKAFIHHDWITVDELKSDLINYRPLVLHISSHAAEYEIMLAEHAPENLHKALKLKDFKTLITLLRNDTIPYPEVIVLNCCYTEAIAKELADIRTATSPEHGPFVIGTKLELGDQSAVNFSKQFYQWLASGKSLGQAFEFAQDDSVDGVYFLSSGGRGSNDIEVAKEYYLPPQNYMIIPIPPSCGWERKQYEKLVKGACRPLWFARFKFTGGGMHETVTVAGMEYKLDQLPSVGKAEISGFGGEADQLLGQKPRPSVPDADNDARYFVNHLRAIKGIVRGPCLFACYHGNVYYEENGGWIKYLKTDSFIWCQNDPVKWGEWLT</sequence>
<dbReference type="HOGENOM" id="CLU_063485_0_0_1"/>
<gene>
    <name evidence="1" type="ORF">I313_06513</name>
</gene>
<dbReference type="EMBL" id="KN847914">
    <property type="protein sequence ID" value="KIR37783.1"/>
    <property type="molecule type" value="Genomic_DNA"/>
</dbReference>
<evidence type="ECO:0000313" key="2">
    <source>
        <dbReference type="Proteomes" id="UP000053392"/>
    </source>
</evidence>